<protein>
    <submittedName>
        <fullName evidence="1">Uncharacterized protein</fullName>
    </submittedName>
</protein>
<dbReference type="Proteomes" id="UP000257109">
    <property type="component" value="Unassembled WGS sequence"/>
</dbReference>
<dbReference type="AlphaFoldDB" id="A0A371GHW6"/>
<dbReference type="PANTHER" id="PTHR35117:SF1">
    <property type="entry name" value="MYOSIN-M HEAVY PROTEIN"/>
    <property type="match status" value="1"/>
</dbReference>
<keyword evidence="2" id="KW-1185">Reference proteome</keyword>
<gene>
    <name evidence="1" type="ORF">CR513_28012</name>
</gene>
<evidence type="ECO:0000313" key="1">
    <source>
        <dbReference type="EMBL" id="RDX90159.1"/>
    </source>
</evidence>
<organism evidence="1 2">
    <name type="scientific">Mucuna pruriens</name>
    <name type="common">Velvet bean</name>
    <name type="synonym">Dolichos pruriens</name>
    <dbReference type="NCBI Taxonomy" id="157652"/>
    <lineage>
        <taxon>Eukaryota</taxon>
        <taxon>Viridiplantae</taxon>
        <taxon>Streptophyta</taxon>
        <taxon>Embryophyta</taxon>
        <taxon>Tracheophyta</taxon>
        <taxon>Spermatophyta</taxon>
        <taxon>Magnoliopsida</taxon>
        <taxon>eudicotyledons</taxon>
        <taxon>Gunneridae</taxon>
        <taxon>Pentapetalae</taxon>
        <taxon>rosids</taxon>
        <taxon>fabids</taxon>
        <taxon>Fabales</taxon>
        <taxon>Fabaceae</taxon>
        <taxon>Papilionoideae</taxon>
        <taxon>50 kb inversion clade</taxon>
        <taxon>NPAAA clade</taxon>
        <taxon>indigoferoid/millettioid clade</taxon>
        <taxon>Phaseoleae</taxon>
        <taxon>Mucuna</taxon>
    </lineage>
</organism>
<accession>A0A371GHW6</accession>
<evidence type="ECO:0000313" key="2">
    <source>
        <dbReference type="Proteomes" id="UP000257109"/>
    </source>
</evidence>
<name>A0A371GHW6_MUCPR</name>
<sequence length="163" mass="18174">MVVKVFTIAKKPHGRPLGNKNLIQRSSVFKCLFNHPSFHVPTNSLILKIPSKTHSSHIDTLSLIELPLVATCNGEDTPSYDTTITTTRVMIDPTKQMAHIKSSPCISLIEANVDKANKNDKNDCVGSKLDVDIFDMLEILEKLFSKEISTFESFKEVDLSDIT</sequence>
<feature type="non-terminal residue" evidence="1">
    <location>
        <position position="1"/>
    </location>
</feature>
<dbReference type="EMBL" id="QJKJ01005472">
    <property type="protein sequence ID" value="RDX90159.1"/>
    <property type="molecule type" value="Genomic_DNA"/>
</dbReference>
<proteinExistence type="predicted"/>
<dbReference type="PANTHER" id="PTHR35117">
    <property type="entry name" value="MYOSIN-M HEAVY PROTEIN"/>
    <property type="match status" value="1"/>
</dbReference>
<reference evidence="1" key="1">
    <citation type="submission" date="2018-05" db="EMBL/GenBank/DDBJ databases">
        <title>Draft genome of Mucuna pruriens seed.</title>
        <authorList>
            <person name="Nnadi N.E."/>
            <person name="Vos R."/>
            <person name="Hasami M.H."/>
            <person name="Devisetty U.K."/>
            <person name="Aguiy J.C."/>
        </authorList>
    </citation>
    <scope>NUCLEOTIDE SEQUENCE [LARGE SCALE GENOMIC DNA]</scope>
    <source>
        <strain evidence="1">JCA_2017</strain>
    </source>
</reference>
<comment type="caution">
    <text evidence="1">The sequence shown here is derived from an EMBL/GenBank/DDBJ whole genome shotgun (WGS) entry which is preliminary data.</text>
</comment>